<sequence>MDGYTEIGCIASYLADITTAKPYAPGKFEKKTTSEALRGVLSDTGWEVSEQKARLVVVHLMKKQFTPLVTDGGPFCVQTWGRAGGMYSLRVWIFSLFLSSSG</sequence>
<evidence type="ECO:0000313" key="1">
    <source>
        <dbReference type="EMBL" id="BAS29782.1"/>
    </source>
</evidence>
<proteinExistence type="predicted"/>
<protein>
    <submittedName>
        <fullName evidence="1">Phage minor structural protein</fullName>
    </submittedName>
</protein>
<dbReference type="EMBL" id="LC071986">
    <property type="protein sequence ID" value="BAS29782.1"/>
    <property type="molecule type" value="Genomic_DNA"/>
</dbReference>
<reference evidence="1" key="1">
    <citation type="submission" date="2015-08" db="EMBL/GenBank/DDBJ databases">
        <title>Molecular characterization of methicillin resistant Staphylococcus aureus strains isolated from hospitals in Tehran, Iran.</title>
        <authorList>
            <person name="Rahimi F."/>
            <person name="Pourshafie M.R."/>
            <person name="Pazhouhnia S."/>
        </authorList>
    </citation>
    <scope>NUCLEOTIDE SEQUENCE</scope>
    <source>
        <strain evidence="1">SGF</strain>
    </source>
</reference>
<dbReference type="AlphaFoldDB" id="A0A0M4TZF1"/>
<name>A0A0M4TZF1_STAAU</name>
<accession>A0A0M4TZF1</accession>
<organism evidence="1">
    <name type="scientific">Staphylococcus aureus</name>
    <dbReference type="NCBI Taxonomy" id="1280"/>
    <lineage>
        <taxon>Bacteria</taxon>
        <taxon>Bacillati</taxon>
        <taxon>Bacillota</taxon>
        <taxon>Bacilli</taxon>
        <taxon>Bacillales</taxon>
        <taxon>Staphylococcaceae</taxon>
        <taxon>Staphylococcus</taxon>
    </lineage>
</organism>